<proteinExistence type="predicted"/>
<evidence type="ECO:0000313" key="1">
    <source>
        <dbReference type="EMBL" id="OCT75733.1"/>
    </source>
</evidence>
<protein>
    <submittedName>
        <fullName evidence="1">Uncharacterized protein</fullName>
    </submittedName>
</protein>
<name>A0A974CME2_XENLA</name>
<reference evidence="2" key="1">
    <citation type="journal article" date="2016" name="Nature">
        <title>Genome evolution in the allotetraploid frog Xenopus laevis.</title>
        <authorList>
            <person name="Session A.M."/>
            <person name="Uno Y."/>
            <person name="Kwon T."/>
            <person name="Chapman J.A."/>
            <person name="Toyoda A."/>
            <person name="Takahashi S."/>
            <person name="Fukui A."/>
            <person name="Hikosaka A."/>
            <person name="Suzuki A."/>
            <person name="Kondo M."/>
            <person name="van Heeringen S.J."/>
            <person name="Quigley I."/>
            <person name="Heinz S."/>
            <person name="Ogino H."/>
            <person name="Ochi H."/>
            <person name="Hellsten U."/>
            <person name="Lyons J.B."/>
            <person name="Simakov O."/>
            <person name="Putnam N."/>
            <person name="Stites J."/>
            <person name="Kuroki Y."/>
            <person name="Tanaka T."/>
            <person name="Michiue T."/>
            <person name="Watanabe M."/>
            <person name="Bogdanovic O."/>
            <person name="Lister R."/>
            <person name="Georgiou G."/>
            <person name="Paranjpe S.S."/>
            <person name="van Kruijsbergen I."/>
            <person name="Shu S."/>
            <person name="Carlson J."/>
            <person name="Kinoshita T."/>
            <person name="Ohta Y."/>
            <person name="Mawaribuchi S."/>
            <person name="Jenkins J."/>
            <person name="Grimwood J."/>
            <person name="Schmutz J."/>
            <person name="Mitros T."/>
            <person name="Mozaffari S.V."/>
            <person name="Suzuki Y."/>
            <person name="Haramoto Y."/>
            <person name="Yamamoto T.S."/>
            <person name="Takagi C."/>
            <person name="Heald R."/>
            <person name="Miller K."/>
            <person name="Haudenschild C."/>
            <person name="Kitzman J."/>
            <person name="Nakayama T."/>
            <person name="Izutsu Y."/>
            <person name="Robert J."/>
            <person name="Fortriede J."/>
            <person name="Burns K."/>
            <person name="Lotay V."/>
            <person name="Karimi K."/>
            <person name="Yasuoka Y."/>
            <person name="Dichmann D.S."/>
            <person name="Flajnik M.F."/>
            <person name="Houston D.W."/>
            <person name="Shendure J."/>
            <person name="DuPasquier L."/>
            <person name="Vize P.D."/>
            <person name="Zorn A.M."/>
            <person name="Ito M."/>
            <person name="Marcotte E.M."/>
            <person name="Wallingford J.B."/>
            <person name="Ito Y."/>
            <person name="Asashima M."/>
            <person name="Ueno N."/>
            <person name="Matsuda Y."/>
            <person name="Veenstra G.J."/>
            <person name="Fujiyama A."/>
            <person name="Harland R.M."/>
            <person name="Taira M."/>
            <person name="Rokhsar D.S."/>
        </authorList>
    </citation>
    <scope>NUCLEOTIDE SEQUENCE [LARGE SCALE GENOMIC DNA]</scope>
    <source>
        <strain evidence="2">J</strain>
    </source>
</reference>
<dbReference type="Proteomes" id="UP000694892">
    <property type="component" value="Chromosome 6L"/>
</dbReference>
<dbReference type="AlphaFoldDB" id="A0A974CME2"/>
<organism evidence="1 2">
    <name type="scientific">Xenopus laevis</name>
    <name type="common">African clawed frog</name>
    <dbReference type="NCBI Taxonomy" id="8355"/>
    <lineage>
        <taxon>Eukaryota</taxon>
        <taxon>Metazoa</taxon>
        <taxon>Chordata</taxon>
        <taxon>Craniata</taxon>
        <taxon>Vertebrata</taxon>
        <taxon>Euteleostomi</taxon>
        <taxon>Amphibia</taxon>
        <taxon>Batrachia</taxon>
        <taxon>Anura</taxon>
        <taxon>Pipoidea</taxon>
        <taxon>Pipidae</taxon>
        <taxon>Xenopodinae</taxon>
        <taxon>Xenopus</taxon>
        <taxon>Xenopus</taxon>
    </lineage>
</organism>
<dbReference type="EMBL" id="CM004476">
    <property type="protein sequence ID" value="OCT75733.1"/>
    <property type="molecule type" value="Genomic_DNA"/>
</dbReference>
<accession>A0A974CME2</accession>
<gene>
    <name evidence="1" type="ORF">XELAEV_18030920mg</name>
</gene>
<sequence>MSARSQNKMSFIIKRKYNVTLVAILWKVNVFSEEAVHVFCKTCTQGIYNTCDIFLISSDLLCALNCTFSIYFLSSNHFVHNFLQSCNIIFS</sequence>
<evidence type="ECO:0000313" key="2">
    <source>
        <dbReference type="Proteomes" id="UP000694892"/>
    </source>
</evidence>